<name>A0ABN9L7H8_9NEOB</name>
<dbReference type="Proteomes" id="UP001176940">
    <property type="component" value="Unassembled WGS sequence"/>
</dbReference>
<organism evidence="2 3">
    <name type="scientific">Ranitomeya imitator</name>
    <name type="common">mimic poison frog</name>
    <dbReference type="NCBI Taxonomy" id="111125"/>
    <lineage>
        <taxon>Eukaryota</taxon>
        <taxon>Metazoa</taxon>
        <taxon>Chordata</taxon>
        <taxon>Craniata</taxon>
        <taxon>Vertebrata</taxon>
        <taxon>Euteleostomi</taxon>
        <taxon>Amphibia</taxon>
        <taxon>Batrachia</taxon>
        <taxon>Anura</taxon>
        <taxon>Neobatrachia</taxon>
        <taxon>Hyloidea</taxon>
        <taxon>Dendrobatidae</taxon>
        <taxon>Dendrobatinae</taxon>
        <taxon>Ranitomeya</taxon>
    </lineage>
</organism>
<comment type="caution">
    <text evidence="2">The sequence shown here is derived from an EMBL/GenBank/DDBJ whole genome shotgun (WGS) entry which is preliminary data.</text>
</comment>
<feature type="region of interest" description="Disordered" evidence="1">
    <location>
        <begin position="60"/>
        <end position="131"/>
    </location>
</feature>
<feature type="compositionally biased region" description="Acidic residues" evidence="1">
    <location>
        <begin position="66"/>
        <end position="80"/>
    </location>
</feature>
<keyword evidence="3" id="KW-1185">Reference proteome</keyword>
<sequence length="147" mass="16543">MVPVSPNGGFKKQILRRRIFVLDVFEAQEELETEGLKGEFDRKQATKSLATTLNKLIDKLDSTAMETEEETPAAESDEIPTNDHSDPAAKAPMDDRSDGRVKVRVTKIRRGSSEHPETKEMSSENPQLRHIENIVKDLLEKEGLKAE</sequence>
<gene>
    <name evidence="2" type="ORF">RIMI_LOCUS4964388</name>
</gene>
<dbReference type="EMBL" id="CAUEEQ010008263">
    <property type="protein sequence ID" value="CAJ0932077.1"/>
    <property type="molecule type" value="Genomic_DNA"/>
</dbReference>
<feature type="compositionally biased region" description="Basic and acidic residues" evidence="1">
    <location>
        <begin position="81"/>
        <end position="101"/>
    </location>
</feature>
<accession>A0ABN9L7H8</accession>
<feature type="compositionally biased region" description="Basic and acidic residues" evidence="1">
    <location>
        <begin position="111"/>
        <end position="131"/>
    </location>
</feature>
<reference evidence="2" key="1">
    <citation type="submission" date="2023-07" db="EMBL/GenBank/DDBJ databases">
        <authorList>
            <person name="Stuckert A."/>
        </authorList>
    </citation>
    <scope>NUCLEOTIDE SEQUENCE</scope>
</reference>
<protein>
    <submittedName>
        <fullName evidence="2">Uncharacterized protein</fullName>
    </submittedName>
</protein>
<proteinExistence type="predicted"/>
<evidence type="ECO:0000256" key="1">
    <source>
        <dbReference type="SAM" id="MobiDB-lite"/>
    </source>
</evidence>
<feature type="non-terminal residue" evidence="2">
    <location>
        <position position="147"/>
    </location>
</feature>
<evidence type="ECO:0000313" key="3">
    <source>
        <dbReference type="Proteomes" id="UP001176940"/>
    </source>
</evidence>
<evidence type="ECO:0000313" key="2">
    <source>
        <dbReference type="EMBL" id="CAJ0932077.1"/>
    </source>
</evidence>